<keyword evidence="7" id="KW-0325">Glycoprotein</keyword>
<dbReference type="PROSITE" id="PS01248">
    <property type="entry name" value="EGF_LAM_1"/>
    <property type="match status" value="2"/>
</dbReference>
<dbReference type="KEGG" id="sfm:108922607"/>
<dbReference type="OrthoDB" id="8545473at2759"/>
<evidence type="ECO:0000313" key="14">
    <source>
        <dbReference type="Ensembl" id="ENSSFOP00015048779.1"/>
    </source>
</evidence>
<dbReference type="FunFam" id="2.10.25.10:FF:000051">
    <property type="entry name" value="Laminin subunit alpha 4"/>
    <property type="match status" value="1"/>
</dbReference>
<evidence type="ECO:0000256" key="11">
    <source>
        <dbReference type="SAM" id="Phobius"/>
    </source>
</evidence>
<keyword evidence="15" id="KW-1185">Reference proteome</keyword>
<feature type="transmembrane region" description="Helical" evidence="11">
    <location>
        <begin position="517"/>
        <end position="540"/>
    </location>
</feature>
<keyword evidence="8 9" id="KW-0424">Laminin EGF-like domain</keyword>
<dbReference type="Pfam" id="PF00053">
    <property type="entry name" value="EGF_laminin"/>
    <property type="match status" value="4"/>
</dbReference>
<feature type="disulfide bond" evidence="9">
    <location>
        <begin position="373"/>
        <end position="382"/>
    </location>
</feature>
<keyword evidence="11" id="KW-0472">Membrane</keyword>
<dbReference type="PANTHER" id="PTHR10574:SF406">
    <property type="entry name" value="LAMININ SUBUNIT ALPHA 5"/>
    <property type="match status" value="1"/>
</dbReference>
<dbReference type="Gene3D" id="2.10.25.10">
    <property type="entry name" value="Laminin"/>
    <property type="match status" value="5"/>
</dbReference>
<dbReference type="Pfam" id="PF24973">
    <property type="entry name" value="EGF_LMN_ATRN"/>
    <property type="match status" value="1"/>
</dbReference>
<comment type="caution">
    <text evidence="9">Lacks conserved residue(s) required for the propagation of feature annotation.</text>
</comment>
<keyword evidence="5" id="KW-0084">Basement membrane</keyword>
<evidence type="ECO:0000256" key="6">
    <source>
        <dbReference type="ARBA" id="ARBA00023157"/>
    </source>
</evidence>
<reference evidence="14" key="3">
    <citation type="submission" date="2025-09" db="UniProtKB">
        <authorList>
            <consortium name="Ensembl"/>
        </authorList>
    </citation>
    <scope>IDENTIFICATION</scope>
</reference>
<keyword evidence="11" id="KW-1133">Transmembrane helix</keyword>
<reference evidence="14" key="2">
    <citation type="submission" date="2025-08" db="UniProtKB">
        <authorList>
            <consortium name="Ensembl"/>
        </authorList>
    </citation>
    <scope>IDENTIFICATION</scope>
</reference>
<dbReference type="GO" id="GO:0005604">
    <property type="term" value="C:basement membrane"/>
    <property type="evidence" value="ECO:0007669"/>
    <property type="project" value="UniProtKB-SubCell"/>
</dbReference>
<dbReference type="Proteomes" id="UP000694397">
    <property type="component" value="Chromosome 6"/>
</dbReference>
<dbReference type="InterPro" id="IPR050440">
    <property type="entry name" value="Laminin/Netrin_ECM"/>
</dbReference>
<feature type="signal peptide" evidence="12">
    <location>
        <begin position="1"/>
        <end position="29"/>
    </location>
</feature>
<dbReference type="GO" id="GO:0009887">
    <property type="term" value="P:animal organ morphogenesis"/>
    <property type="evidence" value="ECO:0007669"/>
    <property type="project" value="TreeGrafter"/>
</dbReference>
<proteinExistence type="predicted"/>
<dbReference type="GO" id="GO:0007411">
    <property type="term" value="P:axon guidance"/>
    <property type="evidence" value="ECO:0007669"/>
    <property type="project" value="TreeGrafter"/>
</dbReference>
<evidence type="ECO:0000256" key="12">
    <source>
        <dbReference type="SAM" id="SignalP"/>
    </source>
</evidence>
<dbReference type="AlphaFoldDB" id="A0A8C9TJF1"/>
<keyword evidence="6 9" id="KW-1015">Disulfide bond</keyword>
<dbReference type="SUPFAM" id="SSF57196">
    <property type="entry name" value="EGF/Laminin"/>
    <property type="match status" value="4"/>
</dbReference>
<keyword evidence="4" id="KW-0677">Repeat</keyword>
<dbReference type="SMART" id="SM00180">
    <property type="entry name" value="EGF_Lam"/>
    <property type="match status" value="5"/>
</dbReference>
<dbReference type="PRINTS" id="PR00011">
    <property type="entry name" value="EGFLAMININ"/>
</dbReference>
<accession>A0A8C9TJF1</accession>
<evidence type="ECO:0000256" key="5">
    <source>
        <dbReference type="ARBA" id="ARBA00022869"/>
    </source>
</evidence>
<evidence type="ECO:0000256" key="3">
    <source>
        <dbReference type="ARBA" id="ARBA00022729"/>
    </source>
</evidence>
<dbReference type="CDD" id="cd00055">
    <property type="entry name" value="EGF_Lam"/>
    <property type="match status" value="4"/>
</dbReference>
<dbReference type="GeneID" id="108922607"/>
<dbReference type="FunFam" id="2.10.25.10:FF:000094">
    <property type="entry name" value="Laminin subunit alpha-2"/>
    <property type="match status" value="1"/>
</dbReference>
<dbReference type="RefSeq" id="XP_018588346.2">
    <property type="nucleotide sequence ID" value="XM_018732830.2"/>
</dbReference>
<gene>
    <name evidence="14" type="primary">LOC108922607</name>
</gene>
<evidence type="ECO:0000256" key="2">
    <source>
        <dbReference type="ARBA" id="ARBA00022525"/>
    </source>
</evidence>
<feature type="disulfide bond" evidence="9">
    <location>
        <begin position="221"/>
        <end position="230"/>
    </location>
</feature>
<evidence type="ECO:0000259" key="13">
    <source>
        <dbReference type="PROSITE" id="PS50027"/>
    </source>
</evidence>
<keyword evidence="11" id="KW-0812">Transmembrane</keyword>
<organism evidence="14 15">
    <name type="scientific">Scleropages formosus</name>
    <name type="common">Asian bonytongue</name>
    <name type="synonym">Osteoglossum formosum</name>
    <dbReference type="NCBI Taxonomy" id="113540"/>
    <lineage>
        <taxon>Eukaryota</taxon>
        <taxon>Metazoa</taxon>
        <taxon>Chordata</taxon>
        <taxon>Craniata</taxon>
        <taxon>Vertebrata</taxon>
        <taxon>Euteleostomi</taxon>
        <taxon>Actinopterygii</taxon>
        <taxon>Neopterygii</taxon>
        <taxon>Teleostei</taxon>
        <taxon>Osteoglossocephala</taxon>
        <taxon>Osteoglossomorpha</taxon>
        <taxon>Osteoglossiformes</taxon>
        <taxon>Osteoglossidae</taxon>
        <taxon>Scleropages</taxon>
    </lineage>
</organism>
<feature type="chain" id="PRO_5034043557" evidence="12">
    <location>
        <begin position="30"/>
        <end position="604"/>
    </location>
</feature>
<feature type="domain" description="Laminin EGF-like" evidence="13">
    <location>
        <begin position="152"/>
        <end position="200"/>
    </location>
</feature>
<feature type="compositionally biased region" description="Polar residues" evidence="10">
    <location>
        <begin position="51"/>
        <end position="61"/>
    </location>
</feature>
<dbReference type="InterPro" id="IPR002049">
    <property type="entry name" value="LE_dom"/>
</dbReference>
<dbReference type="GO" id="GO:0009888">
    <property type="term" value="P:tissue development"/>
    <property type="evidence" value="ECO:0007669"/>
    <property type="project" value="TreeGrafter"/>
</dbReference>
<evidence type="ECO:0000256" key="7">
    <source>
        <dbReference type="ARBA" id="ARBA00023180"/>
    </source>
</evidence>
<comment type="subcellular location">
    <subcellularLocation>
        <location evidence="1">Secreted</location>
        <location evidence="1">Extracellular space</location>
        <location evidence="1">Extracellular matrix</location>
        <location evidence="1">Basement membrane</location>
    </subcellularLocation>
</comment>
<feature type="disulfide bond" evidence="9">
    <location>
        <begin position="267"/>
        <end position="276"/>
    </location>
</feature>
<feature type="disulfide bond" evidence="9">
    <location>
        <begin position="201"/>
        <end position="213"/>
    </location>
</feature>
<evidence type="ECO:0000256" key="1">
    <source>
        <dbReference type="ARBA" id="ARBA00004302"/>
    </source>
</evidence>
<dbReference type="Ensembl" id="ENSSFOT00015062562.1">
    <property type="protein sequence ID" value="ENSSFOP00015048779.1"/>
    <property type="gene ID" value="ENSSFOG00015033015.1"/>
</dbReference>
<evidence type="ECO:0000256" key="8">
    <source>
        <dbReference type="ARBA" id="ARBA00023292"/>
    </source>
</evidence>
<evidence type="ECO:0000256" key="9">
    <source>
        <dbReference type="PROSITE-ProRule" id="PRU00460"/>
    </source>
</evidence>
<feature type="domain" description="Laminin EGF-like" evidence="13">
    <location>
        <begin position="348"/>
        <end position="400"/>
    </location>
</feature>
<dbReference type="FunFam" id="2.10.25.10:FF:000188">
    <property type="entry name" value="Laminin subunit gamma 2"/>
    <property type="match status" value="1"/>
</dbReference>
<feature type="domain" description="Laminin EGF-like" evidence="13">
    <location>
        <begin position="201"/>
        <end position="247"/>
    </location>
</feature>
<dbReference type="PANTHER" id="PTHR10574">
    <property type="entry name" value="NETRIN/LAMININ-RELATED"/>
    <property type="match status" value="1"/>
</dbReference>
<dbReference type="FunFam" id="2.10.25.10:FF:000105">
    <property type="entry name" value="laminin subunit gamma-1"/>
    <property type="match status" value="1"/>
</dbReference>
<dbReference type="GO" id="GO:0005576">
    <property type="term" value="C:extracellular region"/>
    <property type="evidence" value="ECO:0007669"/>
    <property type="project" value="UniProtKB-ARBA"/>
</dbReference>
<feature type="domain" description="Laminin EGF-like" evidence="13">
    <location>
        <begin position="248"/>
        <end position="297"/>
    </location>
</feature>
<feature type="disulfide bond" evidence="9">
    <location>
        <begin position="174"/>
        <end position="183"/>
    </location>
</feature>
<evidence type="ECO:0000256" key="10">
    <source>
        <dbReference type="SAM" id="MobiDB-lite"/>
    </source>
</evidence>
<dbReference type="GO" id="GO:0005201">
    <property type="term" value="F:extracellular matrix structural constituent"/>
    <property type="evidence" value="ECO:0007669"/>
    <property type="project" value="TreeGrafter"/>
</dbReference>
<protein>
    <submittedName>
        <fullName evidence="14">Multiple epidermal growth factor-like domains protein 9</fullName>
    </submittedName>
</protein>
<dbReference type="GeneTree" id="ENSGT00940000156060"/>
<feature type="region of interest" description="Disordered" evidence="10">
    <location>
        <begin position="31"/>
        <end position="63"/>
    </location>
</feature>
<dbReference type="InterPro" id="IPR056863">
    <property type="entry name" value="LMN_ATRN_NET-like_EGF"/>
</dbReference>
<dbReference type="InterPro" id="IPR000742">
    <property type="entry name" value="EGF"/>
</dbReference>
<reference evidence="14 15" key="1">
    <citation type="submission" date="2019-04" db="EMBL/GenBank/DDBJ databases">
        <authorList>
            <consortium name="Wellcome Sanger Institute Data Sharing"/>
        </authorList>
    </citation>
    <scope>NUCLEOTIDE SEQUENCE [LARGE SCALE GENOMIC DNA]</scope>
</reference>
<keyword evidence="2" id="KW-0964">Secreted</keyword>
<evidence type="ECO:0000313" key="15">
    <source>
        <dbReference type="Proteomes" id="UP000694397"/>
    </source>
</evidence>
<dbReference type="PROSITE" id="PS50027">
    <property type="entry name" value="EGF_LAM_2"/>
    <property type="match status" value="4"/>
</dbReference>
<keyword evidence="5" id="KW-0272">Extracellular matrix</keyword>
<sequence>MKRRSLAMMIAALAVELGLFLCAAGVAHAAPRGGDSSSAWTARRHPREAPGTTTGPSNESLPNHLLEEKPVAPAEPAIAAADRAAAVNVTGLNGTYVLNAATVASRAPGGPAVNVTAAPALPRSTSQWGESSSSAAVKATLTTKSQPVEFPCNCSSEGALDPEDCDGTTGQCSCLPGYIGLQCDTCEDGYFNNGSTGCLPCGCDSFGAVDHLCNSSGMCTCKMGVYGPQCDDCQPGYFRFSSTGCQPCQCHNHSSYCHPQSGICLECQGNTQGPACEECKPGFYRGPGAAQTNNCLPCPCSTLTSTGSCHFEASGLPVCDKCKAGYNGTNCNHCADGFYMSAGVCLPCNCSDNADPLSFPRLCDPVTGNCLRCTNHTAGPRCEYCAPGYFGNALGKGCFQTEVRLLPFPENTMEAMTVATISVTPSTNSSLASSTPNNSTESTTPLITSTTVTVTQSTIPSTTPTVFTSTSITPTITVTTSTAPTTTMTTTLSNSLGSPTDNTTAAEAAISWAQFNIIILAVIIVAVVLLMGVAAAVYMYREYRNRKLNAPFWTIELKEDNISFSSYHDSLPNADVSGLLEGEGGEVAPSGQLALSSPANMYKA</sequence>
<evidence type="ECO:0000256" key="4">
    <source>
        <dbReference type="ARBA" id="ARBA00022737"/>
    </source>
</evidence>
<keyword evidence="3 12" id="KW-0732">Signal</keyword>
<dbReference type="SMART" id="SM00181">
    <property type="entry name" value="EGF"/>
    <property type="match status" value="4"/>
</dbReference>
<name>A0A8C9TJF1_SCLFO</name>